<organism evidence="4 5">
    <name type="scientific">Mytilus galloprovincialis</name>
    <name type="common">Mediterranean mussel</name>
    <dbReference type="NCBI Taxonomy" id="29158"/>
    <lineage>
        <taxon>Eukaryota</taxon>
        <taxon>Metazoa</taxon>
        <taxon>Spiralia</taxon>
        <taxon>Lophotrochozoa</taxon>
        <taxon>Mollusca</taxon>
        <taxon>Bivalvia</taxon>
        <taxon>Autobranchia</taxon>
        <taxon>Pteriomorphia</taxon>
        <taxon>Mytilida</taxon>
        <taxon>Mytiloidea</taxon>
        <taxon>Mytilidae</taxon>
        <taxon>Mytilinae</taxon>
        <taxon>Mytilus</taxon>
    </lineage>
</organism>
<dbReference type="Pfam" id="PF13927">
    <property type="entry name" value="Ig_3"/>
    <property type="match status" value="1"/>
</dbReference>
<feature type="chain" id="PRO_5032567333" description="Ig-like domain-containing protein" evidence="2">
    <location>
        <begin position="25"/>
        <end position="617"/>
    </location>
</feature>
<dbReference type="GO" id="GO:0055037">
    <property type="term" value="C:recycling endosome"/>
    <property type="evidence" value="ECO:0007669"/>
    <property type="project" value="TreeGrafter"/>
</dbReference>
<name>A0A8B6CMJ3_MYTGA</name>
<dbReference type="InterPro" id="IPR003599">
    <property type="entry name" value="Ig_sub"/>
</dbReference>
<evidence type="ECO:0000313" key="5">
    <source>
        <dbReference type="Proteomes" id="UP000596742"/>
    </source>
</evidence>
<dbReference type="PANTHER" id="PTHR46958:SF1">
    <property type="entry name" value="B-CELL RECEPTOR CD22"/>
    <property type="match status" value="1"/>
</dbReference>
<proteinExistence type="predicted"/>
<keyword evidence="1" id="KW-0812">Transmembrane</keyword>
<gene>
    <name evidence="4" type="ORF">MGAL_10B015480</name>
</gene>
<evidence type="ECO:0000259" key="3">
    <source>
        <dbReference type="PROSITE" id="PS50835"/>
    </source>
</evidence>
<dbReference type="GO" id="GO:0050859">
    <property type="term" value="P:negative regulation of B cell receptor signaling pathway"/>
    <property type="evidence" value="ECO:0007669"/>
    <property type="project" value="TreeGrafter"/>
</dbReference>
<keyword evidence="1" id="KW-1133">Transmembrane helix</keyword>
<dbReference type="SMART" id="SM00409">
    <property type="entry name" value="IG"/>
    <property type="match status" value="3"/>
</dbReference>
<dbReference type="GO" id="GO:0042609">
    <property type="term" value="F:CD4 receptor binding"/>
    <property type="evidence" value="ECO:0007669"/>
    <property type="project" value="TreeGrafter"/>
</dbReference>
<feature type="transmembrane region" description="Helical" evidence="1">
    <location>
        <begin position="566"/>
        <end position="590"/>
    </location>
</feature>
<feature type="domain" description="Ig-like" evidence="3">
    <location>
        <begin position="116"/>
        <end position="204"/>
    </location>
</feature>
<dbReference type="InterPro" id="IPR036179">
    <property type="entry name" value="Ig-like_dom_sf"/>
</dbReference>
<dbReference type="GO" id="GO:0070062">
    <property type="term" value="C:extracellular exosome"/>
    <property type="evidence" value="ECO:0007669"/>
    <property type="project" value="TreeGrafter"/>
</dbReference>
<dbReference type="GO" id="GO:0019903">
    <property type="term" value="F:protein phosphatase binding"/>
    <property type="evidence" value="ECO:0007669"/>
    <property type="project" value="TreeGrafter"/>
</dbReference>
<dbReference type="Pfam" id="PF13895">
    <property type="entry name" value="Ig_2"/>
    <property type="match status" value="1"/>
</dbReference>
<accession>A0A8B6CMJ3</accession>
<feature type="signal peptide" evidence="2">
    <location>
        <begin position="1"/>
        <end position="24"/>
    </location>
</feature>
<dbReference type="GO" id="GO:0009897">
    <property type="term" value="C:external side of plasma membrane"/>
    <property type="evidence" value="ECO:0007669"/>
    <property type="project" value="TreeGrafter"/>
</dbReference>
<dbReference type="Gene3D" id="2.60.40.10">
    <property type="entry name" value="Immunoglobulins"/>
    <property type="match status" value="3"/>
</dbReference>
<dbReference type="CDD" id="cd00096">
    <property type="entry name" value="Ig"/>
    <property type="match status" value="1"/>
</dbReference>
<evidence type="ECO:0000313" key="4">
    <source>
        <dbReference type="EMBL" id="VDI07163.1"/>
    </source>
</evidence>
<dbReference type="PROSITE" id="PS50835">
    <property type="entry name" value="IG_LIKE"/>
    <property type="match status" value="3"/>
</dbReference>
<dbReference type="PANTHER" id="PTHR46958">
    <property type="entry name" value="B-CELL RECEPTOR CD22"/>
    <property type="match status" value="1"/>
</dbReference>
<reference evidence="4" key="1">
    <citation type="submission" date="2018-11" db="EMBL/GenBank/DDBJ databases">
        <authorList>
            <person name="Alioto T."/>
            <person name="Alioto T."/>
        </authorList>
    </citation>
    <scope>NUCLEOTIDE SEQUENCE</scope>
</reference>
<comment type="caution">
    <text evidence="4">The sequence shown here is derived from an EMBL/GenBank/DDBJ whole genome shotgun (WGS) entry which is preliminary data.</text>
</comment>
<dbReference type="Proteomes" id="UP000596742">
    <property type="component" value="Unassembled WGS sequence"/>
</dbReference>
<dbReference type="SMART" id="SM00408">
    <property type="entry name" value="IGc2"/>
    <property type="match status" value="3"/>
</dbReference>
<keyword evidence="5" id="KW-1185">Reference proteome</keyword>
<evidence type="ECO:0000256" key="1">
    <source>
        <dbReference type="SAM" id="Phobius"/>
    </source>
</evidence>
<dbReference type="GO" id="GO:0033691">
    <property type="term" value="F:sialic acid binding"/>
    <property type="evidence" value="ECO:0007669"/>
    <property type="project" value="TreeGrafter"/>
</dbReference>
<dbReference type="InterPro" id="IPR007110">
    <property type="entry name" value="Ig-like_dom"/>
</dbReference>
<feature type="domain" description="Ig-like" evidence="3">
    <location>
        <begin position="401"/>
        <end position="494"/>
    </location>
</feature>
<dbReference type="InterPro" id="IPR003598">
    <property type="entry name" value="Ig_sub2"/>
</dbReference>
<dbReference type="InterPro" id="IPR013783">
    <property type="entry name" value="Ig-like_fold"/>
</dbReference>
<dbReference type="OrthoDB" id="6071987at2759"/>
<dbReference type="GO" id="GO:0005769">
    <property type="term" value="C:early endosome"/>
    <property type="evidence" value="ECO:0007669"/>
    <property type="project" value="TreeGrafter"/>
</dbReference>
<dbReference type="EMBL" id="UYJE01002023">
    <property type="protein sequence ID" value="VDI07163.1"/>
    <property type="molecule type" value="Genomic_DNA"/>
</dbReference>
<keyword evidence="1" id="KW-0472">Membrane</keyword>
<dbReference type="AlphaFoldDB" id="A0A8B6CMJ3"/>
<dbReference type="SUPFAM" id="SSF48726">
    <property type="entry name" value="Immunoglobulin"/>
    <property type="match status" value="3"/>
</dbReference>
<evidence type="ECO:0000256" key="2">
    <source>
        <dbReference type="SAM" id="SignalP"/>
    </source>
</evidence>
<keyword evidence="2" id="KW-0732">Signal</keyword>
<feature type="domain" description="Ig-like" evidence="3">
    <location>
        <begin position="320"/>
        <end position="395"/>
    </location>
</feature>
<sequence>MAAFLSMFMLYSFYYLCRDPPVLSTTTTVEGFVGRPVEFLDIESYSPLKYVECKNRNDESIKLDDISSQYYVDIAYHKTYGKQVASLDNTGTYICTAENYYGITTGSEFDVIIYDVQLTIEPATPLRVIYGEEIVIKCQVQANYSLYELSWIHNNEIVGIPLQSNGSFINDTLTIPAAIFVNRGDYWCRVDIGKTHTKKHIFVDVIGEASAAPVMSTSLNIEGVLGHPVGFLNITTYCSRVKCVRCQTTTGVLINLEMLEVISSNDMGTCTYGKRMSYLNFTGTYNCTAENDDGITTGSEFDVIIYGVILTIEPALTFDVSHGEEIQIKCYVQAVPELTGFSWIHNDKSLQSDGGLTNGSHTLIIPVATSVNNGQYRCRAENAKTSATSDPVNVNIIGGLPVISTNGQTHVVVHQSETVTLHCNIDSKPAALFAYWTKQVKDKEYVFDANGGNLHDPSLNFLEAKWTDTGTYICHAGNSLGNSSGSAIYLFVISETPMCPCTVDYFQKVLTWNSQNVSNYTKDEWRTVLQPVLQAIEKELRIDVTTVSSFQRKKKSATNKSRSETVMGVVGAIFLAFVFGLVVIIDALSIKQHLRIIRKMWRRRGISNKKTPNTFHK</sequence>
<protein>
    <recommendedName>
        <fullName evidence="3">Ig-like domain-containing protein</fullName>
    </recommendedName>
</protein>